<accession>A0A286RBR8</accession>
<proteinExistence type="predicted"/>
<gene>
    <name evidence="1" type="ORF">THTE_0809</name>
</gene>
<evidence type="ECO:0000313" key="1">
    <source>
        <dbReference type="EMBL" id="ASV73411.1"/>
    </source>
</evidence>
<organism evidence="1 2">
    <name type="scientific">Thermogutta terrifontis</name>
    <dbReference type="NCBI Taxonomy" id="1331910"/>
    <lineage>
        <taxon>Bacteria</taxon>
        <taxon>Pseudomonadati</taxon>
        <taxon>Planctomycetota</taxon>
        <taxon>Planctomycetia</taxon>
        <taxon>Pirellulales</taxon>
        <taxon>Thermoguttaceae</taxon>
        <taxon>Thermogutta</taxon>
    </lineage>
</organism>
<evidence type="ECO:0008006" key="3">
    <source>
        <dbReference type="Google" id="ProtNLM"/>
    </source>
</evidence>
<dbReference type="OrthoDB" id="9771966at2"/>
<dbReference type="EMBL" id="CP018477">
    <property type="protein sequence ID" value="ASV73411.1"/>
    <property type="molecule type" value="Genomic_DNA"/>
</dbReference>
<dbReference type="RefSeq" id="WP_095414018.1">
    <property type="nucleotide sequence ID" value="NZ_CP018477.1"/>
</dbReference>
<name>A0A286RBR8_9BACT</name>
<dbReference type="AlphaFoldDB" id="A0A286RBR8"/>
<dbReference type="InterPro" id="IPR002591">
    <property type="entry name" value="Phosphodiest/P_Trfase"/>
</dbReference>
<dbReference type="Pfam" id="PF01663">
    <property type="entry name" value="Phosphodiest"/>
    <property type="match status" value="1"/>
</dbReference>
<reference evidence="1 2" key="1">
    <citation type="journal article" name="Front. Microbiol.">
        <title>Sugar Metabolism of the First Thermophilic Planctomycete Thermogutta terrifontis: Comparative Genomic and Transcriptomic Approaches.</title>
        <authorList>
            <person name="Elcheninov A.G."/>
            <person name="Menzel P."/>
            <person name="Gudbergsdottir S.R."/>
            <person name="Slesarev A.I."/>
            <person name="Kadnikov V.V."/>
            <person name="Krogh A."/>
            <person name="Bonch-Osmolovskaya E.A."/>
            <person name="Peng X."/>
            <person name="Kublanov I.V."/>
        </authorList>
    </citation>
    <scope>NUCLEOTIDE SEQUENCE [LARGE SCALE GENOMIC DNA]</scope>
    <source>
        <strain evidence="1 2">R1</strain>
    </source>
</reference>
<dbReference type="Proteomes" id="UP000215086">
    <property type="component" value="Chromosome"/>
</dbReference>
<dbReference type="PANTHER" id="PTHR10151">
    <property type="entry name" value="ECTONUCLEOTIDE PYROPHOSPHATASE/PHOSPHODIESTERASE"/>
    <property type="match status" value="1"/>
</dbReference>
<dbReference type="KEGG" id="ttf:THTE_0809"/>
<keyword evidence="2" id="KW-1185">Reference proteome</keyword>
<dbReference type="Gene3D" id="3.40.720.10">
    <property type="entry name" value="Alkaline Phosphatase, subunit A"/>
    <property type="match status" value="1"/>
</dbReference>
<sequence>MSTAKLDDYVVLLSVPHLREKDVARMQNLQEMTAGGEIVDLVPSFPAVTCPVQANMTTGRLPDKHGVIANGFYWRDRDEVEMWTSPNDCIEAPQLWDFLYHHERGLVSAAWFPLHSKECGAEYICTPAPIHNPDGTETLWCYTRPEDLYLKLREALGDFPLHRFWGPLANIESTRWIVESAILLAQEYRPNFFYIYLPHLDYAAQRDGAESAAAMKAVQELDEVLGRLMTGLRDAYDGDPLWLVAGEYVITPVERVVYPNRILREAGLLKVREEKDGEYLDTENSAAWALADHQVAHIYVKDAEPDVIERVVGLFRGLPGVDEVLALEERSRYHLNHPRSGEVILSAQPDAWFAYYYWLEDHLAPPFARKVDIHRKPGYDPVELFFDPNTRGIPLKAELVQGSHGAPVRDKSQRTVLISSHPGILPPEPARDTDVFHVVLKHFGMRLTTFD</sequence>
<evidence type="ECO:0000313" key="2">
    <source>
        <dbReference type="Proteomes" id="UP000215086"/>
    </source>
</evidence>
<dbReference type="SUPFAM" id="SSF53649">
    <property type="entry name" value="Alkaline phosphatase-like"/>
    <property type="match status" value="1"/>
</dbReference>
<protein>
    <recommendedName>
        <fullName evidence="3">Alkaline phosphatase family protein</fullName>
    </recommendedName>
</protein>
<dbReference type="InterPro" id="IPR017850">
    <property type="entry name" value="Alkaline_phosphatase_core_sf"/>
</dbReference>
<dbReference type="PANTHER" id="PTHR10151:SF120">
    <property type="entry name" value="BIS(5'-ADENOSYL)-TRIPHOSPHATASE"/>
    <property type="match status" value="1"/>
</dbReference>
<dbReference type="GO" id="GO:0016787">
    <property type="term" value="F:hydrolase activity"/>
    <property type="evidence" value="ECO:0007669"/>
    <property type="project" value="UniProtKB-ARBA"/>
</dbReference>